<comment type="caution">
    <text evidence="5">The sequence shown here is derived from an EMBL/GenBank/DDBJ whole genome shotgun (WGS) entry which is preliminary data.</text>
</comment>
<sequence>MDLFDEIFSAMRVESALYGRLAASAPWGVAFVAEPEVRFGMVVRGSCWLTSAGLNRPMALTAGDCYIVAPQVAFSLRDDPKSPTCPCTQVFHDRDGDEVSFGGGGQTADIVGGCFFFDKAGAEPLLSMLPPVLRIGMDSTRAQALQSTLQLIALETAEPALGSKLVVSHLADILFVQAIRAHCLCDARVTTGWLAAYTDRRLGAAMRAVHGDIGRDWTARALADAAAMSRSVFARRFKEVVGETPLGYITRWRMYKAKCLLRQSDLPLGAIAEKVGYATDAAFSRVFARHVGKTPGRYRRQGADTCA</sequence>
<reference evidence="5 6" key="1">
    <citation type="submission" date="2019-03" db="EMBL/GenBank/DDBJ databases">
        <title>Genomic Encyclopedia of Type Strains, Phase IV (KMG-IV): sequencing the most valuable type-strain genomes for metagenomic binning, comparative biology and taxonomic classification.</title>
        <authorList>
            <person name="Goeker M."/>
        </authorList>
    </citation>
    <scope>NUCLEOTIDE SEQUENCE [LARGE SCALE GENOMIC DNA]</scope>
    <source>
        <strain evidence="5 6">DSM 101688</strain>
    </source>
</reference>
<organism evidence="5 6">
    <name type="scientific">Varunaivibrio sulfuroxidans</name>
    <dbReference type="NCBI Taxonomy" id="1773489"/>
    <lineage>
        <taxon>Bacteria</taxon>
        <taxon>Pseudomonadati</taxon>
        <taxon>Pseudomonadota</taxon>
        <taxon>Alphaproteobacteria</taxon>
        <taxon>Rhodospirillales</taxon>
        <taxon>Magnetovibrionaceae</taxon>
        <taxon>Varunaivibrio</taxon>
    </lineage>
</organism>
<gene>
    <name evidence="5" type="ORF">EDD55_110165</name>
</gene>
<dbReference type="SUPFAM" id="SSF46689">
    <property type="entry name" value="Homeodomain-like"/>
    <property type="match status" value="2"/>
</dbReference>
<dbReference type="OrthoDB" id="9802263at2"/>
<dbReference type="EMBL" id="SLZW01000010">
    <property type="protein sequence ID" value="TCS60688.1"/>
    <property type="molecule type" value="Genomic_DNA"/>
</dbReference>
<dbReference type="AlphaFoldDB" id="A0A4R3J4F0"/>
<evidence type="ECO:0000256" key="3">
    <source>
        <dbReference type="ARBA" id="ARBA00023163"/>
    </source>
</evidence>
<evidence type="ECO:0000256" key="2">
    <source>
        <dbReference type="ARBA" id="ARBA00023125"/>
    </source>
</evidence>
<evidence type="ECO:0000259" key="4">
    <source>
        <dbReference type="PROSITE" id="PS01124"/>
    </source>
</evidence>
<evidence type="ECO:0000256" key="1">
    <source>
        <dbReference type="ARBA" id="ARBA00023015"/>
    </source>
</evidence>
<dbReference type="PROSITE" id="PS01124">
    <property type="entry name" value="HTH_ARAC_FAMILY_2"/>
    <property type="match status" value="1"/>
</dbReference>
<dbReference type="InterPro" id="IPR050204">
    <property type="entry name" value="AraC_XylS_family_regulators"/>
</dbReference>
<dbReference type="PANTHER" id="PTHR46796:SF7">
    <property type="entry name" value="ARAC FAMILY TRANSCRIPTIONAL REGULATOR"/>
    <property type="match status" value="1"/>
</dbReference>
<feature type="domain" description="HTH araC/xylS-type" evidence="4">
    <location>
        <begin position="203"/>
        <end position="301"/>
    </location>
</feature>
<accession>A0A4R3J4F0</accession>
<dbReference type="PROSITE" id="PS00041">
    <property type="entry name" value="HTH_ARAC_FAMILY_1"/>
    <property type="match status" value="1"/>
</dbReference>
<dbReference type="InterPro" id="IPR018062">
    <property type="entry name" value="HTH_AraC-typ_CS"/>
</dbReference>
<dbReference type="PANTHER" id="PTHR46796">
    <property type="entry name" value="HTH-TYPE TRANSCRIPTIONAL ACTIVATOR RHAS-RELATED"/>
    <property type="match status" value="1"/>
</dbReference>
<dbReference type="Proteomes" id="UP000295304">
    <property type="component" value="Unassembled WGS sequence"/>
</dbReference>
<dbReference type="RefSeq" id="WP_132939987.1">
    <property type="nucleotide sequence ID" value="NZ_CP119676.1"/>
</dbReference>
<evidence type="ECO:0000313" key="6">
    <source>
        <dbReference type="Proteomes" id="UP000295304"/>
    </source>
</evidence>
<keyword evidence="3" id="KW-0804">Transcription</keyword>
<dbReference type="InterPro" id="IPR032783">
    <property type="entry name" value="AraC_lig"/>
</dbReference>
<dbReference type="InterPro" id="IPR018060">
    <property type="entry name" value="HTH_AraC"/>
</dbReference>
<dbReference type="GO" id="GO:0003700">
    <property type="term" value="F:DNA-binding transcription factor activity"/>
    <property type="evidence" value="ECO:0007669"/>
    <property type="project" value="InterPro"/>
</dbReference>
<dbReference type="Pfam" id="PF12852">
    <property type="entry name" value="Cupin_6"/>
    <property type="match status" value="1"/>
</dbReference>
<dbReference type="Pfam" id="PF12833">
    <property type="entry name" value="HTH_18"/>
    <property type="match status" value="1"/>
</dbReference>
<evidence type="ECO:0000313" key="5">
    <source>
        <dbReference type="EMBL" id="TCS60688.1"/>
    </source>
</evidence>
<name>A0A4R3J4F0_9PROT</name>
<proteinExistence type="predicted"/>
<keyword evidence="2 5" id="KW-0238">DNA-binding</keyword>
<keyword evidence="6" id="KW-1185">Reference proteome</keyword>
<dbReference type="SMART" id="SM00342">
    <property type="entry name" value="HTH_ARAC"/>
    <property type="match status" value="1"/>
</dbReference>
<dbReference type="InterPro" id="IPR009057">
    <property type="entry name" value="Homeodomain-like_sf"/>
</dbReference>
<dbReference type="GO" id="GO:0043565">
    <property type="term" value="F:sequence-specific DNA binding"/>
    <property type="evidence" value="ECO:0007669"/>
    <property type="project" value="InterPro"/>
</dbReference>
<dbReference type="Gene3D" id="1.10.10.60">
    <property type="entry name" value="Homeodomain-like"/>
    <property type="match status" value="2"/>
</dbReference>
<keyword evidence="1" id="KW-0805">Transcription regulation</keyword>
<protein>
    <submittedName>
        <fullName evidence="5">AraC-like DNA-binding protein</fullName>
    </submittedName>
</protein>